<evidence type="ECO:0000259" key="11">
    <source>
        <dbReference type="PROSITE" id="PS50880"/>
    </source>
</evidence>
<keyword evidence="4" id="KW-0799">Topoisomerase</keyword>
<dbReference type="CDD" id="cd03362">
    <property type="entry name" value="TOPRIM_TopoIA_TopoIII"/>
    <property type="match status" value="1"/>
</dbReference>
<dbReference type="CDD" id="cd00186">
    <property type="entry name" value="TOP1Ac"/>
    <property type="match status" value="1"/>
</dbReference>
<dbReference type="SUPFAM" id="SSF56712">
    <property type="entry name" value="Prokaryotic type I DNA topoisomerase"/>
    <property type="match status" value="1"/>
</dbReference>
<dbReference type="GO" id="GO:0006281">
    <property type="term" value="P:DNA repair"/>
    <property type="evidence" value="ECO:0007669"/>
    <property type="project" value="TreeGrafter"/>
</dbReference>
<dbReference type="EMBL" id="RIBP01000002">
    <property type="protein sequence ID" value="TRZ39380.1"/>
    <property type="molecule type" value="Genomic_DNA"/>
</dbReference>
<evidence type="ECO:0000256" key="10">
    <source>
        <dbReference type="ARBA" id="ARBA00032877"/>
    </source>
</evidence>
<evidence type="ECO:0000256" key="5">
    <source>
        <dbReference type="ARBA" id="ARBA00023125"/>
    </source>
</evidence>
<dbReference type="InterPro" id="IPR013826">
    <property type="entry name" value="Topo_IA_cen_sub3"/>
</dbReference>
<organism evidence="13">
    <name type="scientific">Niallia circulans</name>
    <name type="common">Bacillus circulans</name>
    <dbReference type="NCBI Taxonomy" id="1397"/>
    <lineage>
        <taxon>Bacteria</taxon>
        <taxon>Bacillati</taxon>
        <taxon>Bacillota</taxon>
        <taxon>Bacilli</taxon>
        <taxon>Bacillales</taxon>
        <taxon>Bacillaceae</taxon>
        <taxon>Niallia</taxon>
    </lineage>
</organism>
<feature type="domain" description="Toprim" evidence="11">
    <location>
        <begin position="2"/>
        <end position="140"/>
    </location>
</feature>
<gene>
    <name evidence="13" type="ORF">CEQ21_07405</name>
</gene>
<dbReference type="RefSeq" id="WP_185762691.1">
    <property type="nucleotide sequence ID" value="NZ_CM017505.1"/>
</dbReference>
<dbReference type="InterPro" id="IPR023406">
    <property type="entry name" value="Topo_IA_AS"/>
</dbReference>
<evidence type="ECO:0000256" key="9">
    <source>
        <dbReference type="ARBA" id="ARBA00032235"/>
    </source>
</evidence>
<dbReference type="GO" id="GO:0043597">
    <property type="term" value="C:cytoplasmic replication fork"/>
    <property type="evidence" value="ECO:0007669"/>
    <property type="project" value="TreeGrafter"/>
</dbReference>
<dbReference type="InterPro" id="IPR013825">
    <property type="entry name" value="Topo_IA_cen_sub2"/>
</dbReference>
<dbReference type="Proteomes" id="UP000319837">
    <property type="component" value="Plasmid unnamed1"/>
</dbReference>
<dbReference type="InterPro" id="IPR025589">
    <property type="entry name" value="Toprim_C_rpt"/>
</dbReference>
<dbReference type="InterPro" id="IPR023405">
    <property type="entry name" value="Topo_IA_core_domain"/>
</dbReference>
<evidence type="ECO:0000259" key="12">
    <source>
        <dbReference type="PROSITE" id="PS52039"/>
    </source>
</evidence>
<dbReference type="PROSITE" id="PS50880">
    <property type="entry name" value="TOPRIM"/>
    <property type="match status" value="1"/>
</dbReference>
<evidence type="ECO:0000256" key="8">
    <source>
        <dbReference type="ARBA" id="ARBA00031985"/>
    </source>
</evidence>
<keyword evidence="5" id="KW-0238">DNA-binding</keyword>
<dbReference type="GO" id="GO:0003677">
    <property type="term" value="F:DNA binding"/>
    <property type="evidence" value="ECO:0007669"/>
    <property type="project" value="UniProtKB-KW"/>
</dbReference>
<dbReference type="Pfam" id="PF01131">
    <property type="entry name" value="Topoisom_bac"/>
    <property type="match status" value="1"/>
</dbReference>
<name>A0A553SQW9_NIACI</name>
<evidence type="ECO:0000256" key="1">
    <source>
        <dbReference type="ARBA" id="ARBA00000213"/>
    </source>
</evidence>
<dbReference type="SMART" id="SM00493">
    <property type="entry name" value="TOPRIM"/>
    <property type="match status" value="1"/>
</dbReference>
<proteinExistence type="inferred from homology"/>
<evidence type="ECO:0000256" key="7">
    <source>
        <dbReference type="ARBA" id="ARBA00030003"/>
    </source>
</evidence>
<dbReference type="GO" id="GO:0006265">
    <property type="term" value="P:DNA topological change"/>
    <property type="evidence" value="ECO:0007669"/>
    <property type="project" value="InterPro"/>
</dbReference>
<dbReference type="Gene3D" id="1.10.290.10">
    <property type="entry name" value="Topoisomerase I, domain 4"/>
    <property type="match status" value="1"/>
</dbReference>
<dbReference type="Gene3D" id="3.40.50.140">
    <property type="match status" value="1"/>
</dbReference>
<comment type="similarity">
    <text evidence="2">Belongs to the type IA topoisomerase family.</text>
</comment>
<feature type="domain" description="Topo IA-type catalytic" evidence="12">
    <location>
        <begin position="159"/>
        <end position="580"/>
    </location>
</feature>
<dbReference type="InterPro" id="IPR006171">
    <property type="entry name" value="TOPRIM_dom"/>
</dbReference>
<comment type="catalytic activity">
    <reaction evidence="1">
        <text>ATP-independent breakage of single-stranded DNA, followed by passage and rejoining.</text>
        <dbReference type="EC" id="5.6.2.1"/>
    </reaction>
</comment>
<dbReference type="PROSITE" id="PS52039">
    <property type="entry name" value="TOPO_IA_2"/>
    <property type="match status" value="1"/>
</dbReference>
<evidence type="ECO:0000256" key="2">
    <source>
        <dbReference type="ARBA" id="ARBA00009446"/>
    </source>
</evidence>
<dbReference type="AlphaFoldDB" id="A0A553SQW9"/>
<dbReference type="PANTHER" id="PTHR11390:SF21">
    <property type="entry name" value="DNA TOPOISOMERASE 3-ALPHA"/>
    <property type="match status" value="1"/>
</dbReference>
<keyword evidence="6 13" id="KW-0413">Isomerase</keyword>
<dbReference type="PROSITE" id="PS00396">
    <property type="entry name" value="TOPO_IA_1"/>
    <property type="match status" value="1"/>
</dbReference>
<dbReference type="EC" id="5.6.2.1" evidence="3"/>
<dbReference type="InterPro" id="IPR034144">
    <property type="entry name" value="TOPRIM_TopoIII"/>
</dbReference>
<dbReference type="Gene3D" id="2.70.20.10">
    <property type="entry name" value="Topoisomerase I, domain 3"/>
    <property type="match status" value="1"/>
</dbReference>
<dbReference type="Gene3D" id="1.10.460.10">
    <property type="entry name" value="Topoisomerase I, domain 2"/>
    <property type="match status" value="1"/>
</dbReference>
<dbReference type="GO" id="GO:0006310">
    <property type="term" value="P:DNA recombination"/>
    <property type="evidence" value="ECO:0007669"/>
    <property type="project" value="TreeGrafter"/>
</dbReference>
<evidence type="ECO:0000256" key="6">
    <source>
        <dbReference type="ARBA" id="ARBA00023235"/>
    </source>
</evidence>
<evidence type="ECO:0000313" key="13">
    <source>
        <dbReference type="EMBL" id="TRZ39380.1"/>
    </source>
</evidence>
<accession>A0A553SQW9</accession>
<dbReference type="InterPro" id="IPR003602">
    <property type="entry name" value="Topo_IA_DNA-bd_dom"/>
</dbReference>
<dbReference type="GO" id="GO:0003917">
    <property type="term" value="F:DNA topoisomerase type I (single strand cut, ATP-independent) activity"/>
    <property type="evidence" value="ECO:0007669"/>
    <property type="project" value="UniProtKB-EC"/>
</dbReference>
<evidence type="ECO:0000256" key="4">
    <source>
        <dbReference type="ARBA" id="ARBA00023029"/>
    </source>
</evidence>
<dbReference type="InterPro" id="IPR013824">
    <property type="entry name" value="Topo_IA_cen_sub1"/>
</dbReference>
<dbReference type="Pfam" id="PF13342">
    <property type="entry name" value="Toprim_Crpt"/>
    <property type="match status" value="1"/>
</dbReference>
<dbReference type="InterPro" id="IPR013497">
    <property type="entry name" value="Topo_IA_cen"/>
</dbReference>
<dbReference type="PRINTS" id="PR00417">
    <property type="entry name" value="PRTPISMRASEI"/>
</dbReference>
<reference evidence="13" key="1">
    <citation type="submission" date="2018-10" db="EMBL/GenBank/DDBJ databases">
        <title>FDA dAtabase for Regulatory Grade micrObial Sequences (FDA-ARGOS): Supporting development and validation of Infectious Disease Dx tests.</title>
        <authorList>
            <person name="Minogue T."/>
            <person name="Wolcott M."/>
            <person name="Wasieloski L."/>
            <person name="Aguilar W."/>
            <person name="Moore D."/>
            <person name="Tallon L.J."/>
            <person name="Sadzewicz L."/>
            <person name="Sengamalay N."/>
            <person name="Ott S."/>
            <person name="Godinez A."/>
            <person name="Nagaraj S."/>
            <person name="Vavikolanu K."/>
            <person name="Vyas G."/>
            <person name="Nadendla S."/>
            <person name="Aluvathingal J."/>
            <person name="Sichtig H."/>
        </authorList>
    </citation>
    <scope>NUCLEOTIDE SEQUENCE</scope>
    <source>
        <strain evidence="13">FDAARGOS_343</strain>
        <plasmid evidence="13">unnamed1</plasmid>
    </source>
</reference>
<dbReference type="InterPro" id="IPR000380">
    <property type="entry name" value="Topo_IA"/>
</dbReference>
<dbReference type="InterPro" id="IPR003601">
    <property type="entry name" value="Topo_IA_2"/>
</dbReference>
<dbReference type="SMART" id="SM00436">
    <property type="entry name" value="TOP1Bc"/>
    <property type="match status" value="1"/>
</dbReference>
<dbReference type="Pfam" id="PF01751">
    <property type="entry name" value="Toprim"/>
    <property type="match status" value="1"/>
</dbReference>
<geneLocation type="plasmid" evidence="13">
    <name>unnamed1</name>
</geneLocation>
<dbReference type="SMART" id="SM00437">
    <property type="entry name" value="TOP1Ac"/>
    <property type="match status" value="1"/>
</dbReference>
<protein>
    <recommendedName>
        <fullName evidence="3">DNA topoisomerase</fullName>
        <ecNumber evidence="3">5.6.2.1</ecNumber>
    </recommendedName>
    <alternativeName>
        <fullName evidence="10">Omega-protein</fullName>
    </alternativeName>
    <alternativeName>
        <fullName evidence="9">Relaxing enzyme</fullName>
    </alternativeName>
    <alternativeName>
        <fullName evidence="7">Swivelase</fullName>
    </alternativeName>
    <alternativeName>
        <fullName evidence="8">Untwisting enzyme</fullName>
    </alternativeName>
</protein>
<dbReference type="PANTHER" id="PTHR11390">
    <property type="entry name" value="PROKARYOTIC DNA TOPOISOMERASE"/>
    <property type="match status" value="1"/>
</dbReference>
<keyword evidence="13" id="KW-0614">Plasmid</keyword>
<evidence type="ECO:0000256" key="3">
    <source>
        <dbReference type="ARBA" id="ARBA00012891"/>
    </source>
</evidence>
<comment type="caution">
    <text evidence="13">The sequence shown here is derived from an EMBL/GenBank/DDBJ whole genome shotgun (WGS) entry which is preliminary data.</text>
</comment>
<sequence>MKITILAEKPDQARKYATALGSVKKGNGFLDVDTNILNGEVVVTWGIGHLVELASMDKYGEQYKKWNMENLPFQPEKMLYEVKSSTRAQFSAAKKQLEEADLIIIATDPDREGENIAYSIFSKCSAKVKSTPKKRLWINSMVDKEIQRGFQNLKDSKDTFNYFVEAQTRQISDYLVGMNFTQFFTLLAQSKGLQGVYSLGRVQTPCNSLVVQNDLAIKNFQEETFYKLFGNVTKDNKAVKFTNDTKYPSKEELAAAIQKLGLNAPKQTNISSVKKEMKAKKAPKLFNLGGIQSYANKKWKYSLDKSLKTIQTLYQEGFLSYPRTDCDLITTNEFEYLKANLEKYKTTIGVSFENVHLEPRKEYVNNDKVLEHYAIIPTEKIPTLSSLDDAQRNIYQAVVRNTVLMFAEDYIYESTAVTIDINGSIFTAKGIVPKNPGWTKVEALEEDKKEEIVTLPAFVEGESVLFVPKTEEGKTKPPSRLTEASLGGKGGLMDKLGLGTPATRSSIIKTLIDREYIRVEKTKLYPTQKGSLLYNLTKNILLGSPDMTAKWEDYLKKIGTGTGTQKVFLNNISNFISGTLNELKKKDIDTNTVQQVKDSNKQEIGSYLVKEEAKVYKCMQKGNTSEEFFIFKNISGKKISISQVKQLLTKGKTGLVKGFVSSKTSKKFDAHLVLKEGKVSFEFAKK</sequence>